<proteinExistence type="predicted"/>
<keyword evidence="2" id="KW-0802">TPR repeat</keyword>
<dbReference type="PANTHER" id="PTHR12874:SF29">
    <property type="entry name" value="F-BOX ONLY PROTEIN 9"/>
    <property type="match status" value="1"/>
</dbReference>
<comment type="caution">
    <text evidence="6">The sequence shown here is derived from an EMBL/GenBank/DDBJ whole genome shotgun (WGS) entry which is preliminary data.</text>
</comment>
<dbReference type="InterPro" id="IPR036047">
    <property type="entry name" value="F-box-like_dom_sf"/>
</dbReference>
<dbReference type="GO" id="GO:0031146">
    <property type="term" value="P:SCF-dependent proteasomal ubiquitin-dependent protein catabolic process"/>
    <property type="evidence" value="ECO:0007669"/>
    <property type="project" value="TreeGrafter"/>
</dbReference>
<feature type="compositionally biased region" description="Acidic residues" evidence="3">
    <location>
        <begin position="146"/>
        <end position="157"/>
    </location>
</feature>
<accession>A0A4Y2ERN0</accession>
<dbReference type="PANTHER" id="PTHR12874">
    <property type="entry name" value="F-BOX ONLY PROTEIN 48-RELATED"/>
    <property type="match status" value="1"/>
</dbReference>
<dbReference type="EMBL" id="BGPR01000677">
    <property type="protein sequence ID" value="GBM31167.1"/>
    <property type="molecule type" value="Genomic_DNA"/>
</dbReference>
<feature type="region of interest" description="Disordered" evidence="3">
    <location>
        <begin position="1"/>
        <end position="46"/>
    </location>
</feature>
<feature type="compositionally biased region" description="Basic and acidic residues" evidence="3">
    <location>
        <begin position="37"/>
        <end position="46"/>
    </location>
</feature>
<dbReference type="OrthoDB" id="2117972at2759"/>
<dbReference type="Gene3D" id="1.20.1280.50">
    <property type="match status" value="1"/>
</dbReference>
<evidence type="ECO:0000256" key="2">
    <source>
        <dbReference type="PROSITE-ProRule" id="PRU00339"/>
    </source>
</evidence>
<dbReference type="Proteomes" id="UP000499080">
    <property type="component" value="Unassembled WGS sequence"/>
</dbReference>
<sequence>MDNSNCNTSSSTSGRVGSPSEDGSGTEAVDESQDEPSSSKDVHHELDNFRLQWKREIELSPNKEKASSSTELILDKKNEESIEEKAKALFLKGVQAEKNGKLQDAISLYRRAIQLVPDIEFRIQENMEDNFNENIENSESDKSDSEENSSSDEDDDIDNLINKFKKLAFKAGTSRICEPKHEQKMSHMSCLPPEIFLYILKWVVGENLDIYSLEKIAKVCRGFYLCSRDPELWHLICLRTWDMNIDNPNKYGSWRNMYIQRPHLNFNGVYISKTTYVRYGESSFQDTHYKPCFLVAYYRYLRFFPDDTVLMLTTPDDPYQSIYKLRHKTAKDPNVHTGRFKLVGNTVVAAVKKSKSEIVTQPTNFYNRYRRQRQANLPEIQEQTYHLELEVKNYKKRINCQLAWMRYSTHVVYRIGEEAVTEFDILPSTFPSFWFSRVKSYTAESESPLEKINTKLM</sequence>
<feature type="domain" description="F-box protein Hrt3/FBXO9 C-terminal" evidence="5">
    <location>
        <begin position="252"/>
        <end position="359"/>
    </location>
</feature>
<gene>
    <name evidence="6" type="primary">fbxo9</name>
    <name evidence="6" type="ORF">AVEN_242588_1</name>
</gene>
<evidence type="ECO:0000259" key="4">
    <source>
        <dbReference type="Pfam" id="PF12937"/>
    </source>
</evidence>
<evidence type="ECO:0000313" key="6">
    <source>
        <dbReference type="EMBL" id="GBM31167.1"/>
    </source>
</evidence>
<feature type="domain" description="F-box" evidence="4">
    <location>
        <begin position="189"/>
        <end position="239"/>
    </location>
</feature>
<dbReference type="SMART" id="SM00028">
    <property type="entry name" value="TPR"/>
    <property type="match status" value="1"/>
</dbReference>
<dbReference type="Pfam" id="PF19270">
    <property type="entry name" value="FBO_C"/>
    <property type="match status" value="1"/>
</dbReference>
<dbReference type="SUPFAM" id="SSF81383">
    <property type="entry name" value="F-box domain"/>
    <property type="match status" value="1"/>
</dbReference>
<feature type="region of interest" description="Disordered" evidence="3">
    <location>
        <begin position="134"/>
        <end position="157"/>
    </location>
</feature>
<evidence type="ECO:0000313" key="7">
    <source>
        <dbReference type="Proteomes" id="UP000499080"/>
    </source>
</evidence>
<dbReference type="AlphaFoldDB" id="A0A4Y2ERN0"/>
<feature type="compositionally biased region" description="Low complexity" evidence="3">
    <location>
        <begin position="1"/>
        <end position="20"/>
    </location>
</feature>
<dbReference type="InterPro" id="IPR019734">
    <property type="entry name" value="TPR_rpt"/>
</dbReference>
<keyword evidence="1" id="KW-0833">Ubl conjugation pathway</keyword>
<dbReference type="GO" id="GO:0005737">
    <property type="term" value="C:cytoplasm"/>
    <property type="evidence" value="ECO:0007669"/>
    <property type="project" value="TreeGrafter"/>
</dbReference>
<dbReference type="InterPro" id="IPR045464">
    <property type="entry name" value="Hrt3/FBXO9_C"/>
</dbReference>
<evidence type="ECO:0000259" key="5">
    <source>
        <dbReference type="Pfam" id="PF19270"/>
    </source>
</evidence>
<dbReference type="Gene3D" id="1.20.58.80">
    <property type="entry name" value="Phosphotransferase system, lactose/cellobiose-type IIA subunit"/>
    <property type="match status" value="1"/>
</dbReference>
<reference evidence="6 7" key="1">
    <citation type="journal article" date="2019" name="Sci. Rep.">
        <title>Orb-weaving spider Araneus ventricosus genome elucidates the spidroin gene catalogue.</title>
        <authorList>
            <person name="Kono N."/>
            <person name="Nakamura H."/>
            <person name="Ohtoshi R."/>
            <person name="Moran D.A.P."/>
            <person name="Shinohara A."/>
            <person name="Yoshida Y."/>
            <person name="Fujiwara M."/>
            <person name="Mori M."/>
            <person name="Tomita M."/>
            <person name="Arakawa K."/>
        </authorList>
    </citation>
    <scope>NUCLEOTIDE SEQUENCE [LARGE SCALE GENOMIC DNA]</scope>
</reference>
<organism evidence="6 7">
    <name type="scientific">Araneus ventricosus</name>
    <name type="common">Orbweaver spider</name>
    <name type="synonym">Epeira ventricosa</name>
    <dbReference type="NCBI Taxonomy" id="182803"/>
    <lineage>
        <taxon>Eukaryota</taxon>
        <taxon>Metazoa</taxon>
        <taxon>Ecdysozoa</taxon>
        <taxon>Arthropoda</taxon>
        <taxon>Chelicerata</taxon>
        <taxon>Arachnida</taxon>
        <taxon>Araneae</taxon>
        <taxon>Araneomorphae</taxon>
        <taxon>Entelegynae</taxon>
        <taxon>Araneoidea</taxon>
        <taxon>Araneidae</taxon>
        <taxon>Araneus</taxon>
    </lineage>
</organism>
<dbReference type="CDD" id="cd22089">
    <property type="entry name" value="F-box_FBXO9"/>
    <property type="match status" value="1"/>
</dbReference>
<name>A0A4Y2ERN0_ARAVE</name>
<dbReference type="GO" id="GO:0019005">
    <property type="term" value="C:SCF ubiquitin ligase complex"/>
    <property type="evidence" value="ECO:0007669"/>
    <property type="project" value="TreeGrafter"/>
</dbReference>
<protein>
    <submittedName>
        <fullName evidence="6">F-box only protein 9</fullName>
    </submittedName>
</protein>
<dbReference type="Pfam" id="PF12937">
    <property type="entry name" value="F-box-like"/>
    <property type="match status" value="1"/>
</dbReference>
<feature type="repeat" description="TPR" evidence="2">
    <location>
        <begin position="86"/>
        <end position="119"/>
    </location>
</feature>
<dbReference type="InterPro" id="IPR001810">
    <property type="entry name" value="F-box_dom"/>
</dbReference>
<evidence type="ECO:0000256" key="1">
    <source>
        <dbReference type="ARBA" id="ARBA00022786"/>
    </source>
</evidence>
<evidence type="ECO:0000256" key="3">
    <source>
        <dbReference type="SAM" id="MobiDB-lite"/>
    </source>
</evidence>
<dbReference type="PROSITE" id="PS50005">
    <property type="entry name" value="TPR"/>
    <property type="match status" value="1"/>
</dbReference>
<keyword evidence="7" id="KW-1185">Reference proteome</keyword>